<feature type="domain" description="CCHC-type" evidence="3">
    <location>
        <begin position="280"/>
        <end position="294"/>
    </location>
</feature>
<feature type="region of interest" description="Disordered" evidence="2">
    <location>
        <begin position="1"/>
        <end position="26"/>
    </location>
</feature>
<dbReference type="Pfam" id="PF00098">
    <property type="entry name" value="zf-CCHC"/>
    <property type="match status" value="1"/>
</dbReference>
<evidence type="ECO:0000256" key="1">
    <source>
        <dbReference type="PROSITE-ProRule" id="PRU00047"/>
    </source>
</evidence>
<dbReference type="GO" id="GO:0003676">
    <property type="term" value="F:nucleic acid binding"/>
    <property type="evidence" value="ECO:0007669"/>
    <property type="project" value="InterPro"/>
</dbReference>
<keyword evidence="1" id="KW-0863">Zinc-finger</keyword>
<reference evidence="4" key="1">
    <citation type="submission" date="2022-07" db="EMBL/GenBank/DDBJ databases">
        <title>Phylogenomic reconstructions and comparative analyses of Kickxellomycotina fungi.</title>
        <authorList>
            <person name="Reynolds N.K."/>
            <person name="Stajich J.E."/>
            <person name="Barry K."/>
            <person name="Grigoriev I.V."/>
            <person name="Crous P."/>
            <person name="Smith M.E."/>
        </authorList>
    </citation>
    <scope>NUCLEOTIDE SEQUENCE</scope>
    <source>
        <strain evidence="4">BCRC 34489</strain>
    </source>
</reference>
<organism evidence="4 5">
    <name type="scientific">Coemansia interrupta</name>
    <dbReference type="NCBI Taxonomy" id="1126814"/>
    <lineage>
        <taxon>Eukaryota</taxon>
        <taxon>Fungi</taxon>
        <taxon>Fungi incertae sedis</taxon>
        <taxon>Zoopagomycota</taxon>
        <taxon>Kickxellomycotina</taxon>
        <taxon>Kickxellomycetes</taxon>
        <taxon>Kickxellales</taxon>
        <taxon>Kickxellaceae</taxon>
        <taxon>Coemansia</taxon>
    </lineage>
</organism>
<dbReference type="GO" id="GO:0008270">
    <property type="term" value="F:zinc ion binding"/>
    <property type="evidence" value="ECO:0007669"/>
    <property type="project" value="UniProtKB-KW"/>
</dbReference>
<dbReference type="Gene3D" id="4.10.60.10">
    <property type="entry name" value="Zinc finger, CCHC-type"/>
    <property type="match status" value="1"/>
</dbReference>
<keyword evidence="1" id="KW-0479">Metal-binding</keyword>
<feature type="compositionally biased region" description="Low complexity" evidence="2">
    <location>
        <begin position="43"/>
        <end position="52"/>
    </location>
</feature>
<sequence>MPEATEPVTNEALYGNASDSDSIDSDTQERVLSFIYHQSADQAAAMVAASPARQKPIADNHSDDEDAEDSKYNIGTKPRLSGTASADSTSTSRISVAVVRPFRSSTLTEDEDADDASDVDMDAGKKTRYNGNSVSYNASDDEAVGEYLDSVATSGQLTPTRPLSSTLSNTPFVDSVMEQQSISIDSVSLQEPIHAVQIRHAGESEYDYLDGMEIMGHNRYFMEEKKIICRKCNGAGHIAKDCDVVICIKTHHADECQTIWRKYVYMSTRRLVYEDVTAWCYNCAHEGHFGDDCPYDYPSWSVAFYEHTAYRLRNCPGNVPEDTSIRNRKENHPRRDYQRSSTTPINQRLGPRNSFSDSKVRKDWRNKGNSGPRSEHRGDRSRGGRNDNFTPSKPYRPNSNNSSFKRSGHNYDKQRSARKNNSK</sequence>
<evidence type="ECO:0000256" key="2">
    <source>
        <dbReference type="SAM" id="MobiDB-lite"/>
    </source>
</evidence>
<feature type="compositionally biased region" description="Acidic residues" evidence="2">
    <location>
        <begin position="108"/>
        <end position="121"/>
    </location>
</feature>
<dbReference type="AlphaFoldDB" id="A0A9W8HJ00"/>
<feature type="compositionally biased region" description="Polar residues" evidence="2">
    <location>
        <begin position="129"/>
        <end position="138"/>
    </location>
</feature>
<feature type="compositionally biased region" description="Basic and acidic residues" evidence="2">
    <location>
        <begin position="373"/>
        <end position="385"/>
    </location>
</feature>
<evidence type="ECO:0000313" key="4">
    <source>
        <dbReference type="EMBL" id="KAJ2787150.1"/>
    </source>
</evidence>
<evidence type="ECO:0000313" key="5">
    <source>
        <dbReference type="Proteomes" id="UP001140172"/>
    </source>
</evidence>
<gene>
    <name evidence="4" type="ORF">GGI15_000930</name>
</gene>
<protein>
    <recommendedName>
        <fullName evidence="3">CCHC-type domain-containing protein</fullName>
    </recommendedName>
</protein>
<dbReference type="EMBL" id="JANBUM010000031">
    <property type="protein sequence ID" value="KAJ2787150.1"/>
    <property type="molecule type" value="Genomic_DNA"/>
</dbReference>
<feature type="compositionally biased region" description="Low complexity" evidence="2">
    <location>
        <begin position="81"/>
        <end position="93"/>
    </location>
</feature>
<feature type="region of interest" description="Disordered" evidence="2">
    <location>
        <begin position="316"/>
        <end position="423"/>
    </location>
</feature>
<dbReference type="Proteomes" id="UP001140172">
    <property type="component" value="Unassembled WGS sequence"/>
</dbReference>
<feature type="domain" description="CCHC-type" evidence="3">
    <location>
        <begin position="229"/>
        <end position="242"/>
    </location>
</feature>
<evidence type="ECO:0000259" key="3">
    <source>
        <dbReference type="PROSITE" id="PS50158"/>
    </source>
</evidence>
<comment type="caution">
    <text evidence="4">The sequence shown here is derived from an EMBL/GenBank/DDBJ whole genome shotgun (WGS) entry which is preliminary data.</text>
</comment>
<proteinExistence type="predicted"/>
<name>A0A9W8HJ00_9FUNG</name>
<feature type="compositionally biased region" description="Basic and acidic residues" evidence="2">
    <location>
        <begin position="323"/>
        <end position="338"/>
    </location>
</feature>
<dbReference type="InterPro" id="IPR001878">
    <property type="entry name" value="Znf_CCHC"/>
</dbReference>
<dbReference type="SMART" id="SM00343">
    <property type="entry name" value="ZnF_C2HC"/>
    <property type="match status" value="2"/>
</dbReference>
<accession>A0A9W8HJ00</accession>
<dbReference type="OrthoDB" id="7608935at2759"/>
<feature type="region of interest" description="Disordered" evidence="2">
    <location>
        <begin position="105"/>
        <end position="138"/>
    </location>
</feature>
<dbReference type="PROSITE" id="PS50158">
    <property type="entry name" value="ZF_CCHC"/>
    <property type="match status" value="2"/>
</dbReference>
<feature type="region of interest" description="Disordered" evidence="2">
    <location>
        <begin position="43"/>
        <end position="93"/>
    </location>
</feature>
<keyword evidence="5" id="KW-1185">Reference proteome</keyword>
<keyword evidence="1" id="KW-0862">Zinc</keyword>